<protein>
    <submittedName>
        <fullName evidence="1">E3 ubiquitin-protein ligase UPL3</fullName>
    </submittedName>
</protein>
<organism evidence="1">
    <name type="scientific">Triticum urartu</name>
    <name type="common">Red wild einkorn</name>
    <name type="synonym">Crithodium urartu</name>
    <dbReference type="NCBI Taxonomy" id="4572"/>
    <lineage>
        <taxon>Eukaryota</taxon>
        <taxon>Viridiplantae</taxon>
        <taxon>Streptophyta</taxon>
        <taxon>Embryophyta</taxon>
        <taxon>Tracheophyta</taxon>
        <taxon>Spermatophyta</taxon>
        <taxon>Magnoliopsida</taxon>
        <taxon>Liliopsida</taxon>
        <taxon>Poales</taxon>
        <taxon>Poaceae</taxon>
        <taxon>BOP clade</taxon>
        <taxon>Pooideae</taxon>
        <taxon>Triticodae</taxon>
        <taxon>Triticeae</taxon>
        <taxon>Triticinae</taxon>
        <taxon>Triticum</taxon>
    </lineage>
</organism>
<accession>M8A0L4</accession>
<proteinExistence type="predicted"/>
<gene>
    <name evidence="1" type="ORF">TRIUR3_06701</name>
</gene>
<name>M8A0L4_TRIUA</name>
<dbReference type="EMBL" id="KD043518">
    <property type="protein sequence ID" value="EMS65501.1"/>
    <property type="molecule type" value="Genomic_DNA"/>
</dbReference>
<reference evidence="1" key="1">
    <citation type="journal article" date="2013" name="Nature">
        <title>Draft genome of the wheat A-genome progenitor Triticum urartu.</title>
        <authorList>
            <person name="Ling H.Q."/>
            <person name="Zhao S."/>
            <person name="Liu D."/>
            <person name="Wang J."/>
            <person name="Sun H."/>
            <person name="Zhang C."/>
            <person name="Fan H."/>
            <person name="Li D."/>
            <person name="Dong L."/>
            <person name="Tao Y."/>
            <person name="Gao C."/>
            <person name="Wu H."/>
            <person name="Li Y."/>
            <person name="Cui Y."/>
            <person name="Guo X."/>
            <person name="Zheng S."/>
            <person name="Wang B."/>
            <person name="Yu K."/>
            <person name="Liang Q."/>
            <person name="Yang W."/>
            <person name="Lou X."/>
            <person name="Chen J."/>
            <person name="Feng M."/>
            <person name="Jian J."/>
            <person name="Zhang X."/>
            <person name="Luo G."/>
            <person name="Jiang Y."/>
            <person name="Liu J."/>
            <person name="Wang Z."/>
            <person name="Sha Y."/>
            <person name="Zhang B."/>
            <person name="Wu H."/>
            <person name="Tang D."/>
            <person name="Shen Q."/>
            <person name="Xue P."/>
            <person name="Zou S."/>
            <person name="Wang X."/>
            <person name="Liu X."/>
            <person name="Wang F."/>
            <person name="Yang Y."/>
            <person name="An X."/>
            <person name="Dong Z."/>
            <person name="Zhang K."/>
            <person name="Zhang X."/>
            <person name="Luo M.C."/>
            <person name="Dvorak J."/>
            <person name="Tong Y."/>
            <person name="Wang J."/>
            <person name="Yang H."/>
            <person name="Li Z."/>
            <person name="Wang D."/>
            <person name="Zhang A."/>
            <person name="Wang J."/>
        </authorList>
    </citation>
    <scope>NUCLEOTIDE SEQUENCE</scope>
</reference>
<dbReference type="AlphaFoldDB" id="M8A0L4"/>
<dbReference type="STRING" id="4572.M8A0L4"/>
<dbReference type="OMA" id="HALCNDS"/>
<sequence>MPSASSASSSHSSAAATLGPLSLSSDVASPPLYVRHRPSASASSYLSPSRRCSRPQGFQQLQSGQSSNCISNICCTVDHRVKNSSLEKYLYHALCNDSYPNAKNNRFLFAVEISEEIYGRFVYHFQFIFAGSAETARLGQAKEETERDSRASCQTEADFQGSSLRAFDHLYSWHFHFQTSSDSGANVKRLEQETNIKIEQLKQQVLEHASVFLTRIAESFASSPEKLDQLCNHG</sequence>
<evidence type="ECO:0000313" key="1">
    <source>
        <dbReference type="EMBL" id="EMS65501.1"/>
    </source>
</evidence>